<proteinExistence type="predicted"/>
<protein>
    <submittedName>
        <fullName evidence="2">Putative acetyltransferase</fullName>
    </submittedName>
</protein>
<dbReference type="SUPFAM" id="SSF55729">
    <property type="entry name" value="Acyl-CoA N-acyltransferases (Nat)"/>
    <property type="match status" value="1"/>
</dbReference>
<dbReference type="GO" id="GO:0016747">
    <property type="term" value="F:acyltransferase activity, transferring groups other than amino-acyl groups"/>
    <property type="evidence" value="ECO:0007669"/>
    <property type="project" value="InterPro"/>
</dbReference>
<name>A0A6N2UDD2_9FIRM</name>
<keyword evidence="2" id="KW-0808">Transferase</keyword>
<feature type="domain" description="N-acetyltransferase" evidence="1">
    <location>
        <begin position="1"/>
        <end position="164"/>
    </location>
</feature>
<organism evidence="2">
    <name type="scientific">uncultured Anaerotruncus sp</name>
    <dbReference type="NCBI Taxonomy" id="905011"/>
    <lineage>
        <taxon>Bacteria</taxon>
        <taxon>Bacillati</taxon>
        <taxon>Bacillota</taxon>
        <taxon>Clostridia</taxon>
        <taxon>Eubacteriales</taxon>
        <taxon>Oscillospiraceae</taxon>
        <taxon>Anaerotruncus</taxon>
        <taxon>environmental samples</taxon>
    </lineage>
</organism>
<dbReference type="PROSITE" id="PS51186">
    <property type="entry name" value="GNAT"/>
    <property type="match status" value="1"/>
</dbReference>
<dbReference type="InterPro" id="IPR000182">
    <property type="entry name" value="GNAT_dom"/>
</dbReference>
<dbReference type="Pfam" id="PF00583">
    <property type="entry name" value="Acetyltransf_1"/>
    <property type="match status" value="1"/>
</dbReference>
<dbReference type="Gene3D" id="3.40.630.30">
    <property type="match status" value="1"/>
</dbReference>
<dbReference type="InterPro" id="IPR050276">
    <property type="entry name" value="MshD_Acetyltransferase"/>
</dbReference>
<reference evidence="2" key="1">
    <citation type="submission" date="2019-11" db="EMBL/GenBank/DDBJ databases">
        <authorList>
            <person name="Feng L."/>
        </authorList>
    </citation>
    <scope>NUCLEOTIDE SEQUENCE</scope>
    <source>
        <strain evidence="2">AundefinedLFYP135</strain>
    </source>
</reference>
<evidence type="ECO:0000313" key="2">
    <source>
        <dbReference type="EMBL" id="VYT15499.1"/>
    </source>
</evidence>
<dbReference type="PANTHER" id="PTHR43617:SF30">
    <property type="entry name" value="HISTONE ACETYLTRANSFERASE"/>
    <property type="match status" value="1"/>
</dbReference>
<dbReference type="InterPro" id="IPR016181">
    <property type="entry name" value="Acyl_CoA_acyltransferase"/>
</dbReference>
<dbReference type="CDD" id="cd04301">
    <property type="entry name" value="NAT_SF"/>
    <property type="match status" value="1"/>
</dbReference>
<dbReference type="PANTHER" id="PTHR43617">
    <property type="entry name" value="L-AMINO ACID N-ACETYLTRANSFERASE"/>
    <property type="match status" value="1"/>
</dbReference>
<dbReference type="AlphaFoldDB" id="A0A6N2UDD2"/>
<evidence type="ECO:0000259" key="1">
    <source>
        <dbReference type="PROSITE" id="PS51186"/>
    </source>
</evidence>
<dbReference type="EMBL" id="CACRSL010000003">
    <property type="protein sequence ID" value="VYT15499.1"/>
    <property type="molecule type" value="Genomic_DNA"/>
</dbReference>
<gene>
    <name evidence="2" type="ORF">AULFYP135_01865</name>
</gene>
<accession>A0A6N2UDD2</accession>
<sequence length="165" mass="18841">MVIRRLTPSDDIDHVSRVYARSWKTAYQGIVPQEYLDSLPENRWSPFLAEDPSQLWLACEGEEIIGASTYGPTRDGAMPGWGEIVSIYLLPEFYRRGIGSKLFKASLESLVSMGYSDVYLWVLEDNHPARRFYEKNGFQCNGDALCDTIGGKELREIRYILHLGK</sequence>